<protein>
    <recommendedName>
        <fullName evidence="5">DUF5666 domain-containing protein</fullName>
    </recommendedName>
</protein>
<keyword evidence="4" id="KW-1185">Reference proteome</keyword>
<name>A0ABX7NXE4_9BACT</name>
<feature type="region of interest" description="Disordered" evidence="1">
    <location>
        <begin position="20"/>
        <end position="65"/>
    </location>
</feature>
<sequence>MKLQLMGLIVGLTLGGAALAQSESDPGTQDPSSSSKQTSSTTKQTSSSYSEQSKPAEGKHQLMGKVVETRETALLIQTDNGEVVPIAVSHTTMIQGKPLKKGENINAHLKKEFKEGDQVRTSFDVENKTHNQAKTIDKEQGNQ</sequence>
<evidence type="ECO:0000256" key="2">
    <source>
        <dbReference type="SAM" id="SignalP"/>
    </source>
</evidence>
<dbReference type="Proteomes" id="UP000662747">
    <property type="component" value="Chromosome"/>
</dbReference>
<keyword evidence="2" id="KW-0732">Signal</keyword>
<evidence type="ECO:0000313" key="3">
    <source>
        <dbReference type="EMBL" id="QSQ23582.1"/>
    </source>
</evidence>
<evidence type="ECO:0000313" key="4">
    <source>
        <dbReference type="Proteomes" id="UP000662747"/>
    </source>
</evidence>
<feature type="chain" id="PRO_5046719782" description="DUF5666 domain-containing protein" evidence="2">
    <location>
        <begin position="21"/>
        <end position="143"/>
    </location>
</feature>
<evidence type="ECO:0008006" key="5">
    <source>
        <dbReference type="Google" id="ProtNLM"/>
    </source>
</evidence>
<evidence type="ECO:0000256" key="1">
    <source>
        <dbReference type="SAM" id="MobiDB-lite"/>
    </source>
</evidence>
<organism evidence="3 4">
    <name type="scientific">Pyxidicoccus parkwayensis</name>
    <dbReference type="NCBI Taxonomy" id="2813578"/>
    <lineage>
        <taxon>Bacteria</taxon>
        <taxon>Pseudomonadati</taxon>
        <taxon>Myxococcota</taxon>
        <taxon>Myxococcia</taxon>
        <taxon>Myxococcales</taxon>
        <taxon>Cystobacterineae</taxon>
        <taxon>Myxococcaceae</taxon>
        <taxon>Pyxidicoccus</taxon>
    </lineage>
</organism>
<accession>A0ABX7NXE4</accession>
<gene>
    <name evidence="3" type="ORF">JY651_00935</name>
</gene>
<dbReference type="EMBL" id="CP071090">
    <property type="protein sequence ID" value="QSQ23582.1"/>
    <property type="molecule type" value="Genomic_DNA"/>
</dbReference>
<dbReference type="RefSeq" id="WP_206725154.1">
    <property type="nucleotide sequence ID" value="NZ_CP071090.1"/>
</dbReference>
<proteinExistence type="predicted"/>
<feature type="compositionally biased region" description="Polar residues" evidence="1">
    <location>
        <begin position="21"/>
        <end position="31"/>
    </location>
</feature>
<feature type="compositionally biased region" description="Low complexity" evidence="1">
    <location>
        <begin position="32"/>
        <end position="53"/>
    </location>
</feature>
<feature type="signal peptide" evidence="2">
    <location>
        <begin position="1"/>
        <end position="20"/>
    </location>
</feature>
<reference evidence="3 4" key="1">
    <citation type="submission" date="2021-02" db="EMBL/GenBank/DDBJ databases">
        <title>De Novo genome assembly of isolated myxobacteria.</title>
        <authorList>
            <person name="Stevens D.C."/>
        </authorList>
    </citation>
    <scope>NUCLEOTIDE SEQUENCE [LARGE SCALE GENOMIC DNA]</scope>
    <source>
        <strain evidence="4">SCPEA02</strain>
    </source>
</reference>